<proteinExistence type="predicted"/>
<sequence length="647" mass="72958">METENFISLKTLVPDENQHARGTDASMPSTASTNDIRGSSGSSFVGTSRPDSIVELDSENKAMPSDLLHELYPVSSLELPDHHIDDVRSLRVTVIGAGISGIISGVLLPAKVPKIQLTILEKNDDVGGAWLENIYPGVKCDVHAHAYQSTFAPNTQWSQQFAPGEEIRDYWQSTAQKYEVYKYIKFARLVQDASWDDQKAEWIIRGVDTKSAEPFEERADFVLPAVGRFNDWKLPNYPGISEYRGHLRHTSNWDPSYDPTGKTVAVIGNGASGIQLLPELQRIAKHVDHYARNKTWIAASWADDDRTVDPQWYEAERKAEFQDSDKYLVFRKDLETKYWRYFSSWFRGSKAGDDMRERFIQIMGRRTGQKTDLISRLIPDFSPNCRRLTPGPGYLEALTASNVTLIQDRIARFTETGIETVTGEHRPVDAILCATGAAVDSVPPFRIRARGIDLQKAWKPGTEEAKRDPLHHGFPYTYLGLAVPDVPNLLFILGPHGTGPSGTVPHSVEVQLTYYAKLLRKVSSQGIKSVAPSRQAADDFIEYADAFFPKTVLTDNCSSWANGGKAGQRIHGIWPGSAGHVTLVRKEPRWEDWVYEYWHDSGNRFAGWFGNGWTRKEQDASTDITPYLRKEGTVDLKSLHEEWWVWP</sequence>
<keyword evidence="2" id="KW-1185">Reference proteome</keyword>
<dbReference type="Proteomes" id="UP001172386">
    <property type="component" value="Unassembled WGS sequence"/>
</dbReference>
<dbReference type="EMBL" id="JAPDRQ010000070">
    <property type="protein sequence ID" value="KAJ9657025.1"/>
    <property type="molecule type" value="Genomic_DNA"/>
</dbReference>
<accession>A0ACC3A8P4</accession>
<gene>
    <name evidence="1" type="ORF">H2198_004625</name>
</gene>
<comment type="caution">
    <text evidence="1">The sequence shown here is derived from an EMBL/GenBank/DDBJ whole genome shotgun (WGS) entry which is preliminary data.</text>
</comment>
<evidence type="ECO:0000313" key="1">
    <source>
        <dbReference type="EMBL" id="KAJ9657025.1"/>
    </source>
</evidence>
<protein>
    <submittedName>
        <fullName evidence="1">Uncharacterized protein</fullName>
    </submittedName>
</protein>
<reference evidence="1" key="1">
    <citation type="submission" date="2022-10" db="EMBL/GenBank/DDBJ databases">
        <title>Culturing micro-colonial fungi from biological soil crusts in the Mojave desert and describing Neophaeococcomyces mojavensis, and introducing the new genera and species Taxawa tesnikishii.</title>
        <authorList>
            <person name="Kurbessoian T."/>
            <person name="Stajich J.E."/>
        </authorList>
    </citation>
    <scope>NUCLEOTIDE SEQUENCE</scope>
    <source>
        <strain evidence="1">JES_112</strain>
    </source>
</reference>
<name>A0ACC3A8P4_9EURO</name>
<evidence type="ECO:0000313" key="2">
    <source>
        <dbReference type="Proteomes" id="UP001172386"/>
    </source>
</evidence>
<organism evidence="1 2">
    <name type="scientific">Neophaeococcomyces mojaviensis</name>
    <dbReference type="NCBI Taxonomy" id="3383035"/>
    <lineage>
        <taxon>Eukaryota</taxon>
        <taxon>Fungi</taxon>
        <taxon>Dikarya</taxon>
        <taxon>Ascomycota</taxon>
        <taxon>Pezizomycotina</taxon>
        <taxon>Eurotiomycetes</taxon>
        <taxon>Chaetothyriomycetidae</taxon>
        <taxon>Chaetothyriales</taxon>
        <taxon>Chaetothyriales incertae sedis</taxon>
        <taxon>Neophaeococcomyces</taxon>
    </lineage>
</organism>